<dbReference type="RefSeq" id="WP_224604634.1">
    <property type="nucleotide sequence ID" value="NZ_JAIQXV010000002.1"/>
</dbReference>
<evidence type="ECO:0000313" key="3">
    <source>
        <dbReference type="Proteomes" id="UP001596317"/>
    </source>
</evidence>
<name>A0ABW1ZL80_9DEIO</name>
<comment type="caution">
    <text evidence="2">The sequence shown here is derived from an EMBL/GenBank/DDBJ whole genome shotgun (WGS) entry which is preliminary data.</text>
</comment>
<dbReference type="Proteomes" id="UP001596317">
    <property type="component" value="Unassembled WGS sequence"/>
</dbReference>
<accession>A0ABW1ZL80</accession>
<feature type="transmembrane region" description="Helical" evidence="1">
    <location>
        <begin position="102"/>
        <end position="124"/>
    </location>
</feature>
<protein>
    <recommendedName>
        <fullName evidence="4">DUF2157 domain-containing protein</fullName>
    </recommendedName>
</protein>
<keyword evidence="1" id="KW-1133">Transmembrane helix</keyword>
<proteinExistence type="predicted"/>
<feature type="transmembrane region" description="Helical" evidence="1">
    <location>
        <begin position="159"/>
        <end position="179"/>
    </location>
</feature>
<evidence type="ECO:0000256" key="1">
    <source>
        <dbReference type="SAM" id="Phobius"/>
    </source>
</evidence>
<feature type="transmembrane region" description="Helical" evidence="1">
    <location>
        <begin position="76"/>
        <end position="96"/>
    </location>
</feature>
<keyword evidence="3" id="KW-1185">Reference proteome</keyword>
<dbReference type="EMBL" id="JBHSWB010000001">
    <property type="protein sequence ID" value="MFC6661032.1"/>
    <property type="molecule type" value="Genomic_DNA"/>
</dbReference>
<reference evidence="3" key="1">
    <citation type="journal article" date="2019" name="Int. J. Syst. Evol. Microbiol.">
        <title>The Global Catalogue of Microorganisms (GCM) 10K type strain sequencing project: providing services to taxonomists for standard genome sequencing and annotation.</title>
        <authorList>
            <consortium name="The Broad Institute Genomics Platform"/>
            <consortium name="The Broad Institute Genome Sequencing Center for Infectious Disease"/>
            <person name="Wu L."/>
            <person name="Ma J."/>
        </authorList>
    </citation>
    <scope>NUCLEOTIDE SEQUENCE [LARGE SCALE GENOMIC DNA]</scope>
    <source>
        <strain evidence="3">CCUG 63830</strain>
    </source>
</reference>
<keyword evidence="1" id="KW-0472">Membrane</keyword>
<gene>
    <name evidence="2" type="ORF">ACFP90_12280</name>
</gene>
<evidence type="ECO:0000313" key="2">
    <source>
        <dbReference type="EMBL" id="MFC6661032.1"/>
    </source>
</evidence>
<organism evidence="2 3">
    <name type="scientific">Deinococcus multiflagellatus</name>
    <dbReference type="NCBI Taxonomy" id="1656887"/>
    <lineage>
        <taxon>Bacteria</taxon>
        <taxon>Thermotogati</taxon>
        <taxon>Deinococcota</taxon>
        <taxon>Deinococci</taxon>
        <taxon>Deinococcales</taxon>
        <taxon>Deinococcaceae</taxon>
        <taxon>Deinococcus</taxon>
    </lineage>
</organism>
<keyword evidence="1" id="KW-0812">Transmembrane</keyword>
<sequence length="197" mass="21288">MTPEQWLHEATRGLPRAVVMRVQTETLAHLQEAGLGEGDDITALLGPPATTRKALGRLYVSAAELDVLGRDRVDGWLLSLVMLGVLAVGLLFWGAWTGDPHLPTLGGVAAGLGLLALTAAWTHYWRPEQRRQMRANMGLCGMMLFQIVLPALSNLPLGLLESVSLCLWGGLFLTGLIAAQHSAQKLRRTLALKGVRV</sequence>
<feature type="transmembrane region" description="Helical" evidence="1">
    <location>
        <begin position="136"/>
        <end position="153"/>
    </location>
</feature>
<evidence type="ECO:0008006" key="4">
    <source>
        <dbReference type="Google" id="ProtNLM"/>
    </source>
</evidence>